<gene>
    <name evidence="1" type="ORF">MEDL_2350</name>
</gene>
<reference evidence="1" key="1">
    <citation type="submission" date="2021-03" db="EMBL/GenBank/DDBJ databases">
        <authorList>
            <person name="Bekaert M."/>
        </authorList>
    </citation>
    <scope>NUCLEOTIDE SEQUENCE</scope>
</reference>
<protein>
    <submittedName>
        <fullName evidence="1">Uncharacterized protein</fullName>
    </submittedName>
</protein>
<accession>A0A8S3PRY1</accession>
<sequence>MFIFNLVDQQLTAVNIDGIVEKLYEITSATYNTPVPEISIKAEITEMKFLLAFFLLGTCVNGGRVFREDEHFTCDDGCNGCTCHSTTEMMCYLQEPPEVHVSMEEEFSEMTNISHDDDDVMDVPATLPLMMCYMQEPPELCKGYKEQKRNTLREILEE</sequence>
<evidence type="ECO:0000313" key="2">
    <source>
        <dbReference type="Proteomes" id="UP000683360"/>
    </source>
</evidence>
<keyword evidence="2" id="KW-1185">Reference proteome</keyword>
<proteinExistence type="predicted"/>
<name>A0A8S3PRY1_MYTED</name>
<dbReference type="EMBL" id="CAJPWZ010000145">
    <property type="protein sequence ID" value="CAG2186808.1"/>
    <property type="molecule type" value="Genomic_DNA"/>
</dbReference>
<comment type="caution">
    <text evidence="1">The sequence shown here is derived from an EMBL/GenBank/DDBJ whole genome shotgun (WGS) entry which is preliminary data.</text>
</comment>
<dbReference type="AlphaFoldDB" id="A0A8S3PRY1"/>
<organism evidence="1 2">
    <name type="scientific">Mytilus edulis</name>
    <name type="common">Blue mussel</name>
    <dbReference type="NCBI Taxonomy" id="6550"/>
    <lineage>
        <taxon>Eukaryota</taxon>
        <taxon>Metazoa</taxon>
        <taxon>Spiralia</taxon>
        <taxon>Lophotrochozoa</taxon>
        <taxon>Mollusca</taxon>
        <taxon>Bivalvia</taxon>
        <taxon>Autobranchia</taxon>
        <taxon>Pteriomorphia</taxon>
        <taxon>Mytilida</taxon>
        <taxon>Mytiloidea</taxon>
        <taxon>Mytilidae</taxon>
        <taxon>Mytilinae</taxon>
        <taxon>Mytilus</taxon>
    </lineage>
</organism>
<evidence type="ECO:0000313" key="1">
    <source>
        <dbReference type="EMBL" id="CAG2186808.1"/>
    </source>
</evidence>
<dbReference type="Proteomes" id="UP000683360">
    <property type="component" value="Unassembled WGS sequence"/>
</dbReference>